<evidence type="ECO:0000256" key="4">
    <source>
        <dbReference type="ARBA" id="ARBA00023004"/>
    </source>
</evidence>
<dbReference type="GO" id="GO:0016705">
    <property type="term" value="F:oxidoreductase activity, acting on paired donors, with incorporation or reduction of molecular oxygen"/>
    <property type="evidence" value="ECO:0007669"/>
    <property type="project" value="InterPro"/>
</dbReference>
<keyword evidence="6" id="KW-0503">Monooxygenase</keyword>
<dbReference type="Proteomes" id="UP000230069">
    <property type="component" value="Unassembled WGS sequence"/>
</dbReference>
<dbReference type="PRINTS" id="PR00463">
    <property type="entry name" value="EP450I"/>
</dbReference>
<evidence type="ECO:0000256" key="3">
    <source>
        <dbReference type="ARBA" id="ARBA00023002"/>
    </source>
</evidence>
<keyword evidence="3 6" id="KW-0560">Oxidoreductase</keyword>
<dbReference type="STRING" id="218851.A0A2G5E3B3"/>
<evidence type="ECO:0000313" key="8">
    <source>
        <dbReference type="Proteomes" id="UP000230069"/>
    </source>
</evidence>
<feature type="non-terminal residue" evidence="7">
    <location>
        <position position="1"/>
    </location>
</feature>
<comment type="cofactor">
    <cofactor evidence="5">
        <name>heme</name>
        <dbReference type="ChEBI" id="CHEBI:30413"/>
    </cofactor>
</comment>
<proteinExistence type="inferred from homology"/>
<dbReference type="InterPro" id="IPR002401">
    <property type="entry name" value="Cyt_P450_E_grp-I"/>
</dbReference>
<dbReference type="GO" id="GO:0020037">
    <property type="term" value="F:heme binding"/>
    <property type="evidence" value="ECO:0007669"/>
    <property type="project" value="InterPro"/>
</dbReference>
<dbReference type="GO" id="GO:0006629">
    <property type="term" value="P:lipid metabolic process"/>
    <property type="evidence" value="ECO:0007669"/>
    <property type="project" value="UniProtKB-ARBA"/>
</dbReference>
<dbReference type="Pfam" id="PF00067">
    <property type="entry name" value="p450"/>
    <property type="match status" value="1"/>
</dbReference>
<dbReference type="InterPro" id="IPR036396">
    <property type="entry name" value="Cyt_P450_sf"/>
</dbReference>
<organism evidence="7 8">
    <name type="scientific">Aquilegia coerulea</name>
    <name type="common">Rocky mountain columbine</name>
    <dbReference type="NCBI Taxonomy" id="218851"/>
    <lineage>
        <taxon>Eukaryota</taxon>
        <taxon>Viridiplantae</taxon>
        <taxon>Streptophyta</taxon>
        <taxon>Embryophyta</taxon>
        <taxon>Tracheophyta</taxon>
        <taxon>Spermatophyta</taxon>
        <taxon>Magnoliopsida</taxon>
        <taxon>Ranunculales</taxon>
        <taxon>Ranunculaceae</taxon>
        <taxon>Thalictroideae</taxon>
        <taxon>Aquilegia</taxon>
    </lineage>
</organism>
<dbReference type="PANTHER" id="PTHR24296">
    <property type="entry name" value="CYTOCHROME P450"/>
    <property type="match status" value="1"/>
</dbReference>
<evidence type="ECO:0000256" key="1">
    <source>
        <dbReference type="ARBA" id="ARBA00010617"/>
    </source>
</evidence>
<evidence type="ECO:0000256" key="6">
    <source>
        <dbReference type="RuleBase" id="RU000461"/>
    </source>
</evidence>
<comment type="similarity">
    <text evidence="1 6">Belongs to the cytochrome P450 family.</text>
</comment>
<gene>
    <name evidence="7" type="ORF">AQUCO_01300768v1</name>
</gene>
<keyword evidence="8" id="KW-1185">Reference proteome</keyword>
<name>A0A2G5E3B3_AQUCA</name>
<keyword evidence="5 6" id="KW-0349">Heme</keyword>
<evidence type="ECO:0008006" key="9">
    <source>
        <dbReference type="Google" id="ProtNLM"/>
    </source>
</evidence>
<dbReference type="PROSITE" id="PS00086">
    <property type="entry name" value="CYTOCHROME_P450"/>
    <property type="match status" value="1"/>
</dbReference>
<dbReference type="InParanoid" id="A0A2G5E3B3"/>
<evidence type="ECO:0000256" key="2">
    <source>
        <dbReference type="ARBA" id="ARBA00022723"/>
    </source>
</evidence>
<dbReference type="GO" id="GO:0005506">
    <property type="term" value="F:iron ion binding"/>
    <property type="evidence" value="ECO:0007669"/>
    <property type="project" value="InterPro"/>
</dbReference>
<keyword evidence="2 5" id="KW-0479">Metal-binding</keyword>
<dbReference type="OrthoDB" id="1470350at2759"/>
<dbReference type="Gene3D" id="1.10.630.10">
    <property type="entry name" value="Cytochrome P450"/>
    <property type="match status" value="1"/>
</dbReference>
<keyword evidence="4 5" id="KW-0408">Iron</keyword>
<dbReference type="AlphaFoldDB" id="A0A2G5E3B3"/>
<dbReference type="InterPro" id="IPR001128">
    <property type="entry name" value="Cyt_P450"/>
</dbReference>
<dbReference type="InterPro" id="IPR017972">
    <property type="entry name" value="Cyt_P450_CS"/>
</dbReference>
<dbReference type="SUPFAM" id="SSF48264">
    <property type="entry name" value="Cytochrome P450"/>
    <property type="match status" value="1"/>
</dbReference>
<accession>A0A2G5E3B3</accession>
<protein>
    <recommendedName>
        <fullName evidence="9">Cytochrome P450</fullName>
    </recommendedName>
</protein>
<dbReference type="GO" id="GO:0004497">
    <property type="term" value="F:monooxygenase activity"/>
    <property type="evidence" value="ECO:0007669"/>
    <property type="project" value="UniProtKB-KW"/>
</dbReference>
<reference evidence="7 8" key="1">
    <citation type="submission" date="2017-09" db="EMBL/GenBank/DDBJ databases">
        <title>WGS assembly of Aquilegia coerulea Goldsmith.</title>
        <authorList>
            <person name="Hodges S."/>
            <person name="Kramer E."/>
            <person name="Nordborg M."/>
            <person name="Tomkins J."/>
            <person name="Borevitz J."/>
            <person name="Derieg N."/>
            <person name="Yan J."/>
            <person name="Mihaltcheva S."/>
            <person name="Hayes R.D."/>
            <person name="Rokhsar D."/>
        </authorList>
    </citation>
    <scope>NUCLEOTIDE SEQUENCE [LARGE SCALE GENOMIC DNA]</scope>
    <source>
        <strain evidence="8">cv. Goldsmith</strain>
    </source>
</reference>
<evidence type="ECO:0000256" key="5">
    <source>
        <dbReference type="PIRSR" id="PIRSR602401-1"/>
    </source>
</evidence>
<dbReference type="GO" id="GO:0044550">
    <property type="term" value="P:secondary metabolite biosynthetic process"/>
    <property type="evidence" value="ECO:0007669"/>
    <property type="project" value="UniProtKB-ARBA"/>
</dbReference>
<dbReference type="EMBL" id="KZ305030">
    <property type="protein sequence ID" value="PIA50249.1"/>
    <property type="molecule type" value="Genomic_DNA"/>
</dbReference>
<evidence type="ECO:0000313" key="7">
    <source>
        <dbReference type="EMBL" id="PIA50249.1"/>
    </source>
</evidence>
<sequence>ISFHIKRSKNQAVYHWPFLGSIPSLVSNSHRLPEWTSQVFMSLGRGNGSYFIRGPAISNFNFLVTCHPQNIEYILKTNFSNFPKGEESKEIFDVLGDGLGNADGQSWLSQRKLAHKYINSTDFRGFVASTSQRVVAQALVQLLAHVADNNSVVDLQDICTRFAFECNMSTSFGRGEGYLSSQLPTNELSQALDDIHEALIFRHILPKFLWKFLRFLNVGREGDYAKGWKKIDQLFEEYISQKKECLNKGAEMKDLLSIYIKYLDEPLRNDKFLMDARLNKKFLRDTMLGMFLAEKDAIASGLTFLFWLIVNTPYAEETILEELKIIAKKDKQEDEDGLGAKWPILFDSNDLNGLVYLHAAICESLRLCPSVPIIKKAIVKDDILPDGSVVKPGMQIFLSFYAEGQMSWIWGKDSMEFKPERWIDDKGKLRHDLMSKFYAFNAGPRTCLGMTTTFTEMKVVVASVLFNFNVRLVEDHPISLRPYVNLNMKDGLSVRISKRTM</sequence>
<feature type="binding site" description="axial binding residue" evidence="5">
    <location>
        <position position="447"/>
    </location>
    <ligand>
        <name>heme</name>
        <dbReference type="ChEBI" id="CHEBI:30413"/>
    </ligand>
    <ligandPart>
        <name>Fe</name>
        <dbReference type="ChEBI" id="CHEBI:18248"/>
    </ligandPart>
</feature>